<dbReference type="PROSITE" id="PS00107">
    <property type="entry name" value="PROTEIN_KINASE_ATP"/>
    <property type="match status" value="1"/>
</dbReference>
<keyword evidence="5" id="KW-1133">Transmembrane helix</keyword>
<dbReference type="Proteomes" id="UP000029981">
    <property type="component" value="Chromosome 6"/>
</dbReference>
<reference evidence="8 9" key="2">
    <citation type="journal article" date="2009" name="PLoS ONE">
        <title>An integrated genetic and cytogenetic map of the cucumber genome.</title>
        <authorList>
            <person name="Ren Y."/>
            <person name="Zhang Z."/>
            <person name="Liu J."/>
            <person name="Staub J.E."/>
            <person name="Han Y."/>
            <person name="Cheng Z."/>
            <person name="Li X."/>
            <person name="Lu J."/>
            <person name="Miao H."/>
            <person name="Kang H."/>
            <person name="Xie B."/>
            <person name="Gu X."/>
            <person name="Wang X."/>
            <person name="Du Y."/>
            <person name="Jin W."/>
            <person name="Huang S."/>
        </authorList>
    </citation>
    <scope>NUCLEOTIDE SEQUENCE [LARGE SCALE GENOMIC DNA]</scope>
    <source>
        <strain evidence="9">cv. 9930</strain>
    </source>
</reference>
<evidence type="ECO:0000256" key="3">
    <source>
        <dbReference type="PROSITE-ProRule" id="PRU10141"/>
    </source>
</evidence>
<feature type="transmembrane region" description="Helical" evidence="5">
    <location>
        <begin position="429"/>
        <end position="455"/>
    </location>
</feature>
<keyword evidence="9" id="KW-1185">Reference proteome</keyword>
<keyword evidence="5" id="KW-0812">Transmembrane</keyword>
<feature type="domain" description="Gnk2-homologous" evidence="7">
    <location>
        <begin position="29"/>
        <end position="132"/>
    </location>
</feature>
<dbReference type="Pfam" id="PF01657">
    <property type="entry name" value="Stress-antifung"/>
    <property type="match status" value="2"/>
</dbReference>
<evidence type="ECO:0000256" key="4">
    <source>
        <dbReference type="SAM" id="MobiDB-lite"/>
    </source>
</evidence>
<feature type="binding site" evidence="3">
    <location>
        <position position="387"/>
    </location>
    <ligand>
        <name>ATP</name>
        <dbReference type="ChEBI" id="CHEBI:30616"/>
    </ligand>
</feature>
<dbReference type="Gramene" id="KGN49142">
    <property type="protein sequence ID" value="KGN49142"/>
    <property type="gene ID" value="Csa_6G516500"/>
</dbReference>
<gene>
    <name evidence="8" type="ORF">Csa_6G516500</name>
</gene>
<feature type="region of interest" description="Disordered" evidence="4">
    <location>
        <begin position="249"/>
        <end position="286"/>
    </location>
</feature>
<dbReference type="OMA" id="NDSAHRI"/>
<feature type="compositionally biased region" description="Polar residues" evidence="4">
    <location>
        <begin position="539"/>
        <end position="561"/>
    </location>
</feature>
<feature type="signal peptide" evidence="6">
    <location>
        <begin position="1"/>
        <end position="26"/>
    </location>
</feature>
<name>A0A0A0KL98_CUCSA</name>
<feature type="domain" description="Gnk2-homologous" evidence="7">
    <location>
        <begin position="138"/>
        <end position="247"/>
    </location>
</feature>
<evidence type="ECO:0000259" key="7">
    <source>
        <dbReference type="PROSITE" id="PS51473"/>
    </source>
</evidence>
<reference evidence="8 9" key="4">
    <citation type="journal article" date="2011" name="BMC Genomics">
        <title>RNA-Seq improves annotation of protein-coding genes in the cucumber genome.</title>
        <authorList>
            <person name="Li Z."/>
            <person name="Zhang Z."/>
            <person name="Yan P."/>
            <person name="Huang S."/>
            <person name="Fei Z."/>
            <person name="Lin K."/>
        </authorList>
    </citation>
    <scope>NUCLEOTIDE SEQUENCE [LARGE SCALE GENOMIC DNA]</scope>
    <source>
        <strain evidence="9">cv. 9930</strain>
    </source>
</reference>
<dbReference type="PROSITE" id="PS51473">
    <property type="entry name" value="GNK2"/>
    <property type="match status" value="2"/>
</dbReference>
<dbReference type="InterPro" id="IPR011009">
    <property type="entry name" value="Kinase-like_dom_sf"/>
</dbReference>
<dbReference type="AlphaFoldDB" id="A0A0A0KL98"/>
<dbReference type="InterPro" id="IPR002902">
    <property type="entry name" value="GNK2"/>
</dbReference>
<keyword evidence="3" id="KW-0067">ATP-binding</keyword>
<proteinExistence type="predicted"/>
<dbReference type="Gene3D" id="3.30.200.20">
    <property type="entry name" value="Phosphorylase Kinase, domain 1"/>
    <property type="match status" value="1"/>
</dbReference>
<dbReference type="PANTHER" id="PTHR32099:SF103">
    <property type="entry name" value="GNK2-HOMOLOGOUS DOMAIN-CONTAINING PROTEIN"/>
    <property type="match status" value="1"/>
</dbReference>
<dbReference type="CDD" id="cd23509">
    <property type="entry name" value="Gnk2-like"/>
    <property type="match status" value="2"/>
</dbReference>
<dbReference type="InterPro" id="IPR038408">
    <property type="entry name" value="GNK2_sf"/>
</dbReference>
<protein>
    <recommendedName>
        <fullName evidence="7">Gnk2-homologous domain-containing protein</fullName>
    </recommendedName>
</protein>
<evidence type="ECO:0000256" key="1">
    <source>
        <dbReference type="ARBA" id="ARBA00022729"/>
    </source>
</evidence>
<feature type="compositionally biased region" description="Pro residues" evidence="4">
    <location>
        <begin position="251"/>
        <end position="269"/>
    </location>
</feature>
<feature type="region of interest" description="Disordered" evidence="4">
    <location>
        <begin position="532"/>
        <end position="561"/>
    </location>
</feature>
<keyword evidence="3" id="KW-0547">Nucleotide-binding</keyword>
<organism evidence="8 9">
    <name type="scientific">Cucumis sativus</name>
    <name type="common">Cucumber</name>
    <dbReference type="NCBI Taxonomy" id="3659"/>
    <lineage>
        <taxon>Eukaryota</taxon>
        <taxon>Viridiplantae</taxon>
        <taxon>Streptophyta</taxon>
        <taxon>Embryophyta</taxon>
        <taxon>Tracheophyta</taxon>
        <taxon>Spermatophyta</taxon>
        <taxon>Magnoliopsida</taxon>
        <taxon>eudicotyledons</taxon>
        <taxon>Gunneridae</taxon>
        <taxon>Pentapetalae</taxon>
        <taxon>rosids</taxon>
        <taxon>fabids</taxon>
        <taxon>Cucurbitales</taxon>
        <taxon>Cucurbitaceae</taxon>
        <taxon>Benincaseae</taxon>
        <taxon>Cucumis</taxon>
    </lineage>
</organism>
<reference evidence="8 9" key="1">
    <citation type="journal article" date="2009" name="Nat. Genet.">
        <title>The genome of the cucumber, Cucumis sativus L.</title>
        <authorList>
            <person name="Huang S."/>
            <person name="Li R."/>
            <person name="Zhang Z."/>
            <person name="Li L."/>
            <person name="Gu X."/>
            <person name="Fan W."/>
            <person name="Lucas W.J."/>
            <person name="Wang X."/>
            <person name="Xie B."/>
            <person name="Ni P."/>
            <person name="Ren Y."/>
            <person name="Zhu H."/>
            <person name="Li J."/>
            <person name="Lin K."/>
            <person name="Jin W."/>
            <person name="Fei Z."/>
            <person name="Li G."/>
            <person name="Staub J."/>
            <person name="Kilian A."/>
            <person name="van der Vossen E.A."/>
            <person name="Wu Y."/>
            <person name="Guo J."/>
            <person name="He J."/>
            <person name="Jia Z."/>
            <person name="Ren Y."/>
            <person name="Tian G."/>
            <person name="Lu Y."/>
            <person name="Ruan J."/>
            <person name="Qian W."/>
            <person name="Wang M."/>
            <person name="Huang Q."/>
            <person name="Li B."/>
            <person name="Xuan Z."/>
            <person name="Cao J."/>
            <person name="Asan"/>
            <person name="Wu Z."/>
            <person name="Zhang J."/>
            <person name="Cai Q."/>
            <person name="Bai Y."/>
            <person name="Zhao B."/>
            <person name="Han Y."/>
            <person name="Li Y."/>
            <person name="Li X."/>
            <person name="Wang S."/>
            <person name="Shi Q."/>
            <person name="Liu S."/>
            <person name="Cho W.K."/>
            <person name="Kim J.Y."/>
            <person name="Xu Y."/>
            <person name="Heller-Uszynska K."/>
            <person name="Miao H."/>
            <person name="Cheng Z."/>
            <person name="Zhang S."/>
            <person name="Wu J."/>
            <person name="Yang Y."/>
            <person name="Kang H."/>
            <person name="Li M."/>
            <person name="Liang H."/>
            <person name="Ren X."/>
            <person name="Shi Z."/>
            <person name="Wen M."/>
            <person name="Jian M."/>
            <person name="Yang H."/>
            <person name="Zhang G."/>
            <person name="Yang Z."/>
            <person name="Chen R."/>
            <person name="Liu S."/>
            <person name="Li J."/>
            <person name="Ma L."/>
            <person name="Liu H."/>
            <person name="Zhou Y."/>
            <person name="Zhao J."/>
            <person name="Fang X."/>
            <person name="Li G."/>
            <person name="Fang L."/>
            <person name="Li Y."/>
            <person name="Liu D."/>
            <person name="Zheng H."/>
            <person name="Zhang Y."/>
            <person name="Qin N."/>
            <person name="Li Z."/>
            <person name="Yang G."/>
            <person name="Yang S."/>
            <person name="Bolund L."/>
            <person name="Kristiansen K."/>
            <person name="Zheng H."/>
            <person name="Li S."/>
            <person name="Zhang X."/>
            <person name="Yang H."/>
            <person name="Wang J."/>
            <person name="Sun R."/>
            <person name="Zhang B."/>
            <person name="Jiang S."/>
            <person name="Wang J."/>
            <person name="Du Y."/>
            <person name="Li S."/>
        </authorList>
    </citation>
    <scope>NUCLEOTIDE SEQUENCE [LARGE SCALE GENOMIC DNA]</scope>
    <source>
        <strain evidence="9">cv. 9930</strain>
    </source>
</reference>
<feature type="compositionally biased region" description="Low complexity" evidence="4">
    <location>
        <begin position="270"/>
        <end position="280"/>
    </location>
</feature>
<dbReference type="SUPFAM" id="SSF56112">
    <property type="entry name" value="Protein kinase-like (PK-like)"/>
    <property type="match status" value="1"/>
</dbReference>
<evidence type="ECO:0000256" key="2">
    <source>
        <dbReference type="ARBA" id="ARBA00022737"/>
    </source>
</evidence>
<evidence type="ECO:0000256" key="6">
    <source>
        <dbReference type="SAM" id="SignalP"/>
    </source>
</evidence>
<dbReference type="EMBL" id="CM002927">
    <property type="protein sequence ID" value="KGN49142.1"/>
    <property type="molecule type" value="Genomic_DNA"/>
</dbReference>
<keyword evidence="2" id="KW-0677">Repeat</keyword>
<reference evidence="8 9" key="3">
    <citation type="journal article" date="2010" name="BMC Genomics">
        <title>Transcriptome sequencing and comparative analysis of cucumber flowers with different sex types.</title>
        <authorList>
            <person name="Guo S."/>
            <person name="Zheng Y."/>
            <person name="Joung J.G."/>
            <person name="Liu S."/>
            <person name="Zhang Z."/>
            <person name="Crasta O.R."/>
            <person name="Sobral B.W."/>
            <person name="Xu Y."/>
            <person name="Huang S."/>
            <person name="Fei Z."/>
        </authorList>
    </citation>
    <scope>NUCLEOTIDE SEQUENCE [LARGE SCALE GENOMIC DNA]</scope>
    <source>
        <strain evidence="9">cv. 9930</strain>
    </source>
</reference>
<evidence type="ECO:0000256" key="5">
    <source>
        <dbReference type="SAM" id="Phobius"/>
    </source>
</evidence>
<evidence type="ECO:0000313" key="8">
    <source>
        <dbReference type="EMBL" id="KGN49142.1"/>
    </source>
</evidence>
<feature type="chain" id="PRO_5001965370" description="Gnk2-homologous domain-containing protein" evidence="6">
    <location>
        <begin position="27"/>
        <end position="561"/>
    </location>
</feature>
<keyword evidence="5" id="KW-0472">Membrane</keyword>
<dbReference type="GO" id="GO:0005524">
    <property type="term" value="F:ATP binding"/>
    <property type="evidence" value="ECO:0007669"/>
    <property type="project" value="UniProtKB-UniRule"/>
</dbReference>
<feature type="transmembrane region" description="Helical" evidence="5">
    <location>
        <begin position="292"/>
        <end position="313"/>
    </location>
</feature>
<dbReference type="InterPro" id="IPR017441">
    <property type="entry name" value="Protein_kinase_ATP_BS"/>
</dbReference>
<accession>A0A0A0KL98</accession>
<keyword evidence="1 6" id="KW-0732">Signal</keyword>
<evidence type="ECO:0000313" key="9">
    <source>
        <dbReference type="Proteomes" id="UP000029981"/>
    </source>
</evidence>
<dbReference type="PANTHER" id="PTHR32099">
    <property type="entry name" value="CYSTEINE-RICH REPEAT SECRETORY PROTEIN"/>
    <property type="match status" value="1"/>
</dbReference>
<sequence>MESFNLRKTLFFLSFFLAKLVFPTISQPPFFDKACSDKGNYTTNSPFKKNLDAVLFSLSSNNHFDSGFYNASSGENPDRATAMALCRGNVAFEKCRSCVNDSAHRIIQECPNQKEAVGWYQDCQIRYSNNSIFGVRDSSVMRAYMNLQKSPDPIGFSQTLRSLLDGLRNEAASGTSTRKSAAGQLAVPSPSVDTIYALVDCFPDLSSLDCNGCLSQLQSYIPACCNASIGARITATSCQLNYEIQPFFELSPPPPPSQPPSVAAQPPPSAVKAPSPTSPSNEGSNGKTARTVIIVVVSVVSASILIVGICIILRLRKRKHKTTLQKSESVAHGDATSEISTAVTIQFDFDTIKIATNDFSDENKLGQGGFGAVYMGKLLNGQHIAVKRLAHNSQQGDQYFVGWRNEFKDCRFWYGKIVQRRRDSRQYNLALVGVIQIIKLAYNCFIFSTSNYLAWKNWKAGTSTNVIDSTLIVGSRIEMIRCIHIGLLCVQENVANRPTIASVVLMLSSSSLSLPIPSEPAFFMDINTNESNSDGRHASYSTAKSNQISENEASSTELYPR</sequence>
<dbReference type="FunFam" id="3.30.430.20:FF:000003">
    <property type="entry name" value="Cysteine-rich RLK (RECEPTOR-like protein kinase) 10"/>
    <property type="match status" value="1"/>
</dbReference>
<dbReference type="Gene3D" id="3.30.430.20">
    <property type="entry name" value="Gnk2 domain, C-X8-C-X2-C motif"/>
    <property type="match status" value="2"/>
</dbReference>